<keyword evidence="3 6" id="KW-0560">Oxidoreductase</keyword>
<dbReference type="InterPro" id="IPR036661">
    <property type="entry name" value="Luciferase-like_sf"/>
</dbReference>
<evidence type="ECO:0000256" key="3">
    <source>
        <dbReference type="ARBA" id="ARBA00023002"/>
    </source>
</evidence>
<evidence type="ECO:0000313" key="6">
    <source>
        <dbReference type="EMBL" id="MFI7589525.1"/>
    </source>
</evidence>
<dbReference type="InterPro" id="IPR011251">
    <property type="entry name" value="Luciferase-like_dom"/>
</dbReference>
<gene>
    <name evidence="6" type="ORF">ACIB24_20865</name>
</gene>
<dbReference type="Gene3D" id="3.20.20.30">
    <property type="entry name" value="Luciferase-like domain"/>
    <property type="match status" value="1"/>
</dbReference>
<name>A0ABW8AT03_9ACTN</name>
<dbReference type="SUPFAM" id="SSF51679">
    <property type="entry name" value="Bacterial luciferase-like"/>
    <property type="match status" value="1"/>
</dbReference>
<sequence>MDLRVFVEPQQGNSYAQQSRFAQAAEAAGYGAFFRSDHFLRMGGGSPLPGPTESWTTLAGIALETSRIRLGTLVTSATFRHPGVLAIQVAQVDDMSGGRVDFGFGAGWFETEHTAYGLPFPGVGERFDRLEEQLEIITNLWTTPGGYSFSGRHYQVVDSPGLPKPVQERVPVIIGGIGKKRTPELTAKYATEFNVPFKPFDDTVAAHRRAREACEQIGRDPSSLTLSVALTLNTGKDEAQIAARAAKVGRDVAELREIQLGGSPAEIVDKLGRYAEHGVTRAYFQVLDLDDLEHIEYAAAEIMPQLA</sequence>
<dbReference type="Pfam" id="PF00296">
    <property type="entry name" value="Bac_luciferase"/>
    <property type="match status" value="1"/>
</dbReference>
<evidence type="ECO:0000259" key="5">
    <source>
        <dbReference type="Pfam" id="PF00296"/>
    </source>
</evidence>
<evidence type="ECO:0000256" key="4">
    <source>
        <dbReference type="ARBA" id="ARBA00023033"/>
    </source>
</evidence>
<dbReference type="GO" id="GO:0016491">
    <property type="term" value="F:oxidoreductase activity"/>
    <property type="evidence" value="ECO:0007669"/>
    <property type="project" value="UniProtKB-KW"/>
</dbReference>
<reference evidence="6 7" key="1">
    <citation type="submission" date="2024-10" db="EMBL/GenBank/DDBJ databases">
        <title>The Natural Products Discovery Center: Release of the First 8490 Sequenced Strains for Exploring Actinobacteria Biosynthetic Diversity.</title>
        <authorList>
            <person name="Kalkreuter E."/>
            <person name="Kautsar S.A."/>
            <person name="Yang D."/>
            <person name="Bader C.D."/>
            <person name="Teijaro C.N."/>
            <person name="Fluegel L."/>
            <person name="Davis C.M."/>
            <person name="Simpson J.R."/>
            <person name="Lauterbach L."/>
            <person name="Steele A.D."/>
            <person name="Gui C."/>
            <person name="Meng S."/>
            <person name="Li G."/>
            <person name="Viehrig K."/>
            <person name="Ye F."/>
            <person name="Su P."/>
            <person name="Kiefer A.F."/>
            <person name="Nichols A."/>
            <person name="Cepeda A.J."/>
            <person name="Yan W."/>
            <person name="Fan B."/>
            <person name="Jiang Y."/>
            <person name="Adhikari A."/>
            <person name="Zheng C.-J."/>
            <person name="Schuster L."/>
            <person name="Cowan T.M."/>
            <person name="Smanski M.J."/>
            <person name="Chevrette M.G."/>
            <person name="De Carvalho L.P.S."/>
            <person name="Shen B."/>
        </authorList>
    </citation>
    <scope>NUCLEOTIDE SEQUENCE [LARGE SCALE GENOMIC DNA]</scope>
    <source>
        <strain evidence="6 7">NPDC049639</strain>
    </source>
</reference>
<dbReference type="InterPro" id="IPR019952">
    <property type="entry name" value="F420_OxRdatse_Rv1855c_pred"/>
</dbReference>
<dbReference type="EC" id="1.-.-.-" evidence="6"/>
<keyword evidence="7" id="KW-1185">Reference proteome</keyword>
<dbReference type="Proteomes" id="UP001612915">
    <property type="component" value="Unassembled WGS sequence"/>
</dbReference>
<proteinExistence type="predicted"/>
<dbReference type="NCBIfam" id="TIGR03560">
    <property type="entry name" value="F420_Rv1855c"/>
    <property type="match status" value="1"/>
</dbReference>
<evidence type="ECO:0000256" key="2">
    <source>
        <dbReference type="ARBA" id="ARBA00022643"/>
    </source>
</evidence>
<dbReference type="EMBL" id="JBITLV010000007">
    <property type="protein sequence ID" value="MFI7589525.1"/>
    <property type="molecule type" value="Genomic_DNA"/>
</dbReference>
<dbReference type="InterPro" id="IPR050172">
    <property type="entry name" value="SsuD_RutA_monooxygenase"/>
</dbReference>
<accession>A0ABW8AT03</accession>
<feature type="domain" description="Luciferase-like" evidence="5">
    <location>
        <begin position="7"/>
        <end position="246"/>
    </location>
</feature>
<keyword evidence="2" id="KW-0288">FMN</keyword>
<keyword evidence="1" id="KW-0285">Flavoprotein</keyword>
<organism evidence="6 7">
    <name type="scientific">Spongisporangium articulatum</name>
    <dbReference type="NCBI Taxonomy" id="3362603"/>
    <lineage>
        <taxon>Bacteria</taxon>
        <taxon>Bacillati</taxon>
        <taxon>Actinomycetota</taxon>
        <taxon>Actinomycetes</taxon>
        <taxon>Kineosporiales</taxon>
        <taxon>Kineosporiaceae</taxon>
        <taxon>Spongisporangium</taxon>
    </lineage>
</organism>
<protein>
    <submittedName>
        <fullName evidence="6">LLM class F420-dependent oxidoreductase</fullName>
        <ecNumber evidence="6">1.-.-.-</ecNumber>
    </submittedName>
</protein>
<dbReference type="PANTHER" id="PTHR42847">
    <property type="entry name" value="ALKANESULFONATE MONOOXYGENASE"/>
    <property type="match status" value="1"/>
</dbReference>
<keyword evidence="4" id="KW-0503">Monooxygenase</keyword>
<dbReference type="PANTHER" id="PTHR42847:SF4">
    <property type="entry name" value="ALKANESULFONATE MONOOXYGENASE-RELATED"/>
    <property type="match status" value="1"/>
</dbReference>
<dbReference type="RefSeq" id="WP_398284110.1">
    <property type="nucleotide sequence ID" value="NZ_JBITLV010000007.1"/>
</dbReference>
<comment type="caution">
    <text evidence="6">The sequence shown here is derived from an EMBL/GenBank/DDBJ whole genome shotgun (WGS) entry which is preliminary data.</text>
</comment>
<evidence type="ECO:0000313" key="7">
    <source>
        <dbReference type="Proteomes" id="UP001612915"/>
    </source>
</evidence>
<evidence type="ECO:0000256" key="1">
    <source>
        <dbReference type="ARBA" id="ARBA00022630"/>
    </source>
</evidence>